<name>A0A8H4RL76_9HELO</name>
<gene>
    <name evidence="3" type="ORF">G7Y89_g7282</name>
</gene>
<evidence type="ECO:0000259" key="2">
    <source>
        <dbReference type="Pfam" id="PF06985"/>
    </source>
</evidence>
<evidence type="ECO:0000313" key="3">
    <source>
        <dbReference type="EMBL" id="KAF4630846.1"/>
    </source>
</evidence>
<dbReference type="InterPro" id="IPR010730">
    <property type="entry name" value="HET"/>
</dbReference>
<evidence type="ECO:0000256" key="1">
    <source>
        <dbReference type="SAM" id="MobiDB-lite"/>
    </source>
</evidence>
<keyword evidence="4" id="KW-1185">Reference proteome</keyword>
<feature type="domain" description="Heterokaryon incompatibility" evidence="2">
    <location>
        <begin position="289"/>
        <end position="441"/>
    </location>
</feature>
<dbReference type="EMBL" id="JAAMPI010000504">
    <property type="protein sequence ID" value="KAF4630846.1"/>
    <property type="molecule type" value="Genomic_DNA"/>
</dbReference>
<feature type="region of interest" description="Disordered" evidence="1">
    <location>
        <begin position="1"/>
        <end position="22"/>
    </location>
</feature>
<dbReference type="Pfam" id="PF06985">
    <property type="entry name" value="HET"/>
    <property type="match status" value="1"/>
</dbReference>
<dbReference type="OrthoDB" id="5125733at2759"/>
<comment type="caution">
    <text evidence="3">The sequence shown here is derived from an EMBL/GenBank/DDBJ whole genome shotgun (WGS) entry which is preliminary data.</text>
</comment>
<dbReference type="PANTHER" id="PTHR33112:SF10">
    <property type="entry name" value="TOL"/>
    <property type="match status" value="1"/>
</dbReference>
<reference evidence="3 4" key="1">
    <citation type="submission" date="2020-03" db="EMBL/GenBank/DDBJ databases">
        <title>Draft Genome Sequence of Cudoniella acicularis.</title>
        <authorList>
            <person name="Buettner E."/>
            <person name="Kellner H."/>
        </authorList>
    </citation>
    <scope>NUCLEOTIDE SEQUENCE [LARGE SCALE GENOMIC DNA]</scope>
    <source>
        <strain evidence="3 4">DSM 108380</strain>
    </source>
</reference>
<accession>A0A8H4RL76</accession>
<dbReference type="Proteomes" id="UP000566819">
    <property type="component" value="Unassembled WGS sequence"/>
</dbReference>
<proteinExistence type="predicted"/>
<dbReference type="AlphaFoldDB" id="A0A8H4RL76"/>
<protein>
    <recommendedName>
        <fullName evidence="2">Heterokaryon incompatibility domain-containing protein</fullName>
    </recommendedName>
</protein>
<dbReference type="PANTHER" id="PTHR33112">
    <property type="entry name" value="DOMAIN PROTEIN, PUTATIVE-RELATED"/>
    <property type="match status" value="1"/>
</dbReference>
<feature type="compositionally biased region" description="Polar residues" evidence="1">
    <location>
        <begin position="1"/>
        <end position="16"/>
    </location>
</feature>
<sequence length="784" mass="89850">MAGLQQLNNNSPNDTRTPLPEPNVSLSILASRKPSDNDTTHQILCRICLSSLSTALSVFSASTSEFKIGSSKQHHSFHSFKAAVQNDCQICSTLWKHWACSRLANIGRTEQDLLSRPNAIYTTCVIIQGDRLREFPEDVRISVGVCDNLEGPRWFGAQRIDFEFNEVNVELNTDVDGDGEEGKILMEDYRPEREMLSQASVELMRYWLRCCEKHEYCRQLKQSHFTPTRLLDLGLDEGTELKYIRLAVFDHQAVTVAEPSLQKGPRFIREPWHEGKGNQSESSEFSEGYLTLSHCWGTAKNIKLLQNNITSFQHQINMKDLPKTFAEAVRVTRLLGFRYLWIDSLCIIQDSIEDWDHESALMSSIYKYAACNLAAAGASDSAEGLLVQRNRGLVSRARVRLQFANGEGGRCKEFYVTQESEIWMDQFDDEPLYRRAWVIQERLLARRTIHFGTTQLQWDCEQKIACETYPLGLPCELQDIRKGRFPITLQQDIREKRSSLGRDWNAWNRVVERYSRCLLTVPSDKLVALSGIVKDIQEFTERQNYHTGVCREYFAGIWKHELHLGLLWAVKELEVLEPLGAKSRDNKSARSTPTHSYRAKEYRAPSWSWASVEGAIVVDYFKIHCKGVDLVAWIEDIQIRTARLSSSQVIGGFLKINVYYWKLLLDTKLDPEVALERRKFFITGLEVDDGRKYPIFEAGGRAVLDEQLDTIPRTVYFFRICWDKYSEVSSTEVKKGKGTIYYGLLLGGNKDGTFYRVGVCDVLLLNNTLDVILNNSTRRTVTII</sequence>
<evidence type="ECO:0000313" key="4">
    <source>
        <dbReference type="Proteomes" id="UP000566819"/>
    </source>
</evidence>
<organism evidence="3 4">
    <name type="scientific">Cudoniella acicularis</name>
    <dbReference type="NCBI Taxonomy" id="354080"/>
    <lineage>
        <taxon>Eukaryota</taxon>
        <taxon>Fungi</taxon>
        <taxon>Dikarya</taxon>
        <taxon>Ascomycota</taxon>
        <taxon>Pezizomycotina</taxon>
        <taxon>Leotiomycetes</taxon>
        <taxon>Helotiales</taxon>
        <taxon>Tricladiaceae</taxon>
        <taxon>Cudoniella</taxon>
    </lineage>
</organism>